<dbReference type="Proteomes" id="UP001595848">
    <property type="component" value="Unassembled WGS sequence"/>
</dbReference>
<evidence type="ECO:0000256" key="2">
    <source>
        <dbReference type="ARBA" id="ARBA00023125"/>
    </source>
</evidence>
<feature type="domain" description="IclR-ED" evidence="5">
    <location>
        <begin position="75"/>
        <end position="257"/>
    </location>
</feature>
<dbReference type="InterPro" id="IPR036390">
    <property type="entry name" value="WH_DNA-bd_sf"/>
</dbReference>
<dbReference type="Gene3D" id="1.10.10.10">
    <property type="entry name" value="Winged helix-like DNA-binding domain superfamily/Winged helix DNA-binding domain"/>
    <property type="match status" value="1"/>
</dbReference>
<dbReference type="InterPro" id="IPR014757">
    <property type="entry name" value="Tscrpt_reg_IclR_C"/>
</dbReference>
<gene>
    <name evidence="6" type="ORF">ACFOY1_16790</name>
</gene>
<evidence type="ECO:0000256" key="3">
    <source>
        <dbReference type="ARBA" id="ARBA00023163"/>
    </source>
</evidence>
<reference evidence="7" key="1">
    <citation type="journal article" date="2019" name="Int. J. Syst. Evol. Microbiol.">
        <title>The Global Catalogue of Microorganisms (GCM) 10K type strain sequencing project: providing services to taxonomists for standard genome sequencing and annotation.</title>
        <authorList>
            <consortium name="The Broad Institute Genomics Platform"/>
            <consortium name="The Broad Institute Genome Sequencing Center for Infectious Disease"/>
            <person name="Wu L."/>
            <person name="Ma J."/>
        </authorList>
    </citation>
    <scope>NUCLEOTIDE SEQUENCE [LARGE SCALE GENOMIC DNA]</scope>
    <source>
        <strain evidence="7">LMG 24813</strain>
    </source>
</reference>
<keyword evidence="3" id="KW-0804">Transcription</keyword>
<protein>
    <submittedName>
        <fullName evidence="6">IclR family transcriptional regulator</fullName>
    </submittedName>
</protein>
<accession>A0ABV8P213</accession>
<dbReference type="InterPro" id="IPR036388">
    <property type="entry name" value="WH-like_DNA-bd_sf"/>
</dbReference>
<proteinExistence type="predicted"/>
<dbReference type="InterPro" id="IPR029016">
    <property type="entry name" value="GAF-like_dom_sf"/>
</dbReference>
<dbReference type="Gene3D" id="3.30.450.40">
    <property type="match status" value="1"/>
</dbReference>
<dbReference type="RefSeq" id="WP_246600578.1">
    <property type="nucleotide sequence ID" value="NZ_JAHTBN010000004.1"/>
</dbReference>
<dbReference type="SMART" id="SM00346">
    <property type="entry name" value="HTH_ICLR"/>
    <property type="match status" value="1"/>
</dbReference>
<evidence type="ECO:0000259" key="5">
    <source>
        <dbReference type="PROSITE" id="PS51078"/>
    </source>
</evidence>
<dbReference type="PROSITE" id="PS51078">
    <property type="entry name" value="ICLR_ED"/>
    <property type="match status" value="1"/>
</dbReference>
<evidence type="ECO:0000256" key="1">
    <source>
        <dbReference type="ARBA" id="ARBA00023015"/>
    </source>
</evidence>
<dbReference type="PANTHER" id="PTHR30136:SF24">
    <property type="entry name" value="HTH-TYPE TRANSCRIPTIONAL REPRESSOR ALLR"/>
    <property type="match status" value="1"/>
</dbReference>
<sequence length="257" mass="29233">MEARSMSSTNANAAAIRAFRILEIISEAREPLSLMEIVERIDLPKQTVHRLIKQLECAWIVTRNMPDRRYECSSRVRNMAVHMLMGAGPAAARRAILQQLVETVQETCNLAISSRDDIVYLDRVQVNWPLRVQLNPGSRVPYHCTSSGKLLLSFLPRSQREHLLKKLPLRGTTRQTITDLDKLRQELVEVRRKRVSTNNEEYMTGIIAIAVPVMLDRSRACAAVAIQAPAERTTIEKLMTHLEPLRDAANQIAETFR</sequence>
<evidence type="ECO:0000259" key="4">
    <source>
        <dbReference type="PROSITE" id="PS51077"/>
    </source>
</evidence>
<dbReference type="PROSITE" id="PS51077">
    <property type="entry name" value="HTH_ICLR"/>
    <property type="match status" value="1"/>
</dbReference>
<keyword evidence="7" id="KW-1185">Reference proteome</keyword>
<keyword evidence="1" id="KW-0805">Transcription regulation</keyword>
<dbReference type="EMBL" id="JBHSBV010000006">
    <property type="protein sequence ID" value="MFC4202611.1"/>
    <property type="molecule type" value="Genomic_DNA"/>
</dbReference>
<dbReference type="PANTHER" id="PTHR30136">
    <property type="entry name" value="HELIX-TURN-HELIX TRANSCRIPTIONAL REGULATOR, ICLR FAMILY"/>
    <property type="match status" value="1"/>
</dbReference>
<dbReference type="Pfam" id="PF09339">
    <property type="entry name" value="HTH_IclR"/>
    <property type="match status" value="1"/>
</dbReference>
<feature type="domain" description="HTH iclR-type" evidence="4">
    <location>
        <begin position="12"/>
        <end position="74"/>
    </location>
</feature>
<dbReference type="InterPro" id="IPR005471">
    <property type="entry name" value="Tscrpt_reg_IclR_N"/>
</dbReference>
<dbReference type="SUPFAM" id="SSF46785">
    <property type="entry name" value="Winged helix' DNA-binding domain"/>
    <property type="match status" value="1"/>
</dbReference>
<name>A0ABV8P213_9BURK</name>
<organism evidence="6 7">
    <name type="scientific">Candidimonas humi</name>
    <dbReference type="NCBI Taxonomy" id="683355"/>
    <lineage>
        <taxon>Bacteria</taxon>
        <taxon>Pseudomonadati</taxon>
        <taxon>Pseudomonadota</taxon>
        <taxon>Betaproteobacteria</taxon>
        <taxon>Burkholderiales</taxon>
        <taxon>Alcaligenaceae</taxon>
        <taxon>Candidimonas</taxon>
    </lineage>
</organism>
<dbReference type="Pfam" id="PF01614">
    <property type="entry name" value="IclR_C"/>
    <property type="match status" value="1"/>
</dbReference>
<keyword evidence="2" id="KW-0238">DNA-binding</keyword>
<comment type="caution">
    <text evidence="6">The sequence shown here is derived from an EMBL/GenBank/DDBJ whole genome shotgun (WGS) entry which is preliminary data.</text>
</comment>
<evidence type="ECO:0000313" key="7">
    <source>
        <dbReference type="Proteomes" id="UP001595848"/>
    </source>
</evidence>
<dbReference type="InterPro" id="IPR050707">
    <property type="entry name" value="HTH_MetabolicPath_Reg"/>
</dbReference>
<dbReference type="SUPFAM" id="SSF55781">
    <property type="entry name" value="GAF domain-like"/>
    <property type="match status" value="1"/>
</dbReference>
<evidence type="ECO:0000313" key="6">
    <source>
        <dbReference type="EMBL" id="MFC4202611.1"/>
    </source>
</evidence>